<evidence type="ECO:0000313" key="7">
    <source>
        <dbReference type="Proteomes" id="UP001056109"/>
    </source>
</evidence>
<name>A0ABY5AI89_9ACTO</name>
<keyword evidence="3 5" id="KW-1133">Transmembrane helix</keyword>
<sequence>MTESFYRNGRIIESVTEDERTWAKIAHLSAIIAMIVSATSLSFLGPLVIWAMKKDSSPFVRQAAAQSFNFNAGMWIMNIVGWALTITIILAPIGLPLVFASFVLTIWQHLKAFGATNRGEQYSYPFQIPILS</sequence>
<dbReference type="InterPro" id="IPR019109">
    <property type="entry name" value="MamF_MmsF"/>
</dbReference>
<proteinExistence type="predicted"/>
<organism evidence="6 7">
    <name type="scientific">Arcanobacterium pinnipediorum</name>
    <dbReference type="NCBI Taxonomy" id="1503041"/>
    <lineage>
        <taxon>Bacteria</taxon>
        <taxon>Bacillati</taxon>
        <taxon>Actinomycetota</taxon>
        <taxon>Actinomycetes</taxon>
        <taxon>Actinomycetales</taxon>
        <taxon>Actinomycetaceae</taxon>
        <taxon>Arcanobacterium</taxon>
    </lineage>
</organism>
<evidence type="ECO:0000313" key="6">
    <source>
        <dbReference type="EMBL" id="USR79156.1"/>
    </source>
</evidence>
<evidence type="ECO:0000256" key="4">
    <source>
        <dbReference type="ARBA" id="ARBA00023136"/>
    </source>
</evidence>
<comment type="subcellular location">
    <subcellularLocation>
        <location evidence="1">Membrane</location>
        <topology evidence="1">Multi-pass membrane protein</topology>
    </subcellularLocation>
</comment>
<feature type="transmembrane region" description="Helical" evidence="5">
    <location>
        <begin position="30"/>
        <end position="52"/>
    </location>
</feature>
<evidence type="ECO:0000256" key="1">
    <source>
        <dbReference type="ARBA" id="ARBA00004141"/>
    </source>
</evidence>
<accession>A0ABY5AI89</accession>
<evidence type="ECO:0000256" key="2">
    <source>
        <dbReference type="ARBA" id="ARBA00022692"/>
    </source>
</evidence>
<reference evidence="6" key="1">
    <citation type="submission" date="2022-06" db="EMBL/GenBank/DDBJ databases">
        <title>Complete Genome Sequence of Arcanobacterium pinnipediorum strain DSM 28752 isolated from a harbour seal.</title>
        <authorList>
            <person name="Borowiak M."/>
            <person name="Kreitlow A."/>
            <person name="Alssahen M."/>
            <person name="Malorny B."/>
            <person name="Laemmler C."/>
            <person name="Prenger-Berninghoff E."/>
            <person name="Siebert U."/>
            <person name="Ploetz M."/>
            <person name="Abdulmawjood A."/>
        </authorList>
    </citation>
    <scope>NUCLEOTIDE SEQUENCE</scope>
    <source>
        <strain evidence="6">DSM 28752</strain>
    </source>
</reference>
<gene>
    <name evidence="6" type="ORF">NG665_07160</name>
</gene>
<dbReference type="EMBL" id="CP099547">
    <property type="protein sequence ID" value="USR79156.1"/>
    <property type="molecule type" value="Genomic_DNA"/>
</dbReference>
<feature type="transmembrane region" description="Helical" evidence="5">
    <location>
        <begin position="72"/>
        <end position="104"/>
    </location>
</feature>
<dbReference type="Proteomes" id="UP001056109">
    <property type="component" value="Chromosome"/>
</dbReference>
<evidence type="ECO:0000256" key="5">
    <source>
        <dbReference type="SAM" id="Phobius"/>
    </source>
</evidence>
<evidence type="ECO:0000256" key="3">
    <source>
        <dbReference type="ARBA" id="ARBA00022989"/>
    </source>
</evidence>
<keyword evidence="7" id="KW-1185">Reference proteome</keyword>
<keyword evidence="4 5" id="KW-0472">Membrane</keyword>
<keyword evidence="2 5" id="KW-0812">Transmembrane</keyword>
<protein>
    <submittedName>
        <fullName evidence="6">DUF4870 domain-containing protein</fullName>
    </submittedName>
</protein>
<dbReference type="Pfam" id="PF09685">
    <property type="entry name" value="MamF_MmsF"/>
    <property type="match status" value="1"/>
</dbReference>
<dbReference type="RefSeq" id="WP_252673030.1">
    <property type="nucleotide sequence ID" value="NZ_CP099547.1"/>
</dbReference>